<gene>
    <name evidence="7" type="ORF">SAMN05216552_10285</name>
</gene>
<dbReference type="SMART" id="SM00448">
    <property type="entry name" value="REC"/>
    <property type="match status" value="1"/>
</dbReference>
<evidence type="ECO:0000259" key="6">
    <source>
        <dbReference type="PROSITE" id="PS50887"/>
    </source>
</evidence>
<evidence type="ECO:0000313" key="7">
    <source>
        <dbReference type="EMBL" id="SFV08220.1"/>
    </source>
</evidence>
<evidence type="ECO:0000259" key="4">
    <source>
        <dbReference type="PROSITE" id="PS50110"/>
    </source>
</evidence>
<dbReference type="Gene3D" id="6.10.250.690">
    <property type="match status" value="1"/>
</dbReference>
<keyword evidence="3" id="KW-0597">Phosphoprotein</keyword>
<evidence type="ECO:0000256" key="1">
    <source>
        <dbReference type="ARBA" id="ARBA00012528"/>
    </source>
</evidence>
<dbReference type="Proteomes" id="UP000199391">
    <property type="component" value="Unassembled WGS sequence"/>
</dbReference>
<dbReference type="InterPro" id="IPR001789">
    <property type="entry name" value="Sig_transdc_resp-reg_receiver"/>
</dbReference>
<evidence type="ECO:0000256" key="3">
    <source>
        <dbReference type="PROSITE-ProRule" id="PRU00169"/>
    </source>
</evidence>
<organism evidence="7 8">
    <name type="scientific">Pseudoduganella namucuonensis</name>
    <dbReference type="NCBI Taxonomy" id="1035707"/>
    <lineage>
        <taxon>Bacteria</taxon>
        <taxon>Pseudomonadati</taxon>
        <taxon>Pseudomonadota</taxon>
        <taxon>Betaproteobacteria</taxon>
        <taxon>Burkholderiales</taxon>
        <taxon>Oxalobacteraceae</taxon>
        <taxon>Telluria group</taxon>
        <taxon>Pseudoduganella</taxon>
    </lineage>
</organism>
<evidence type="ECO:0000259" key="5">
    <source>
        <dbReference type="PROSITE" id="PS50112"/>
    </source>
</evidence>
<dbReference type="AlphaFoldDB" id="A0A1I7LEV4"/>
<accession>A0A1I7LEV4</accession>
<dbReference type="InterPro" id="IPR000160">
    <property type="entry name" value="GGDEF_dom"/>
</dbReference>
<dbReference type="FunFam" id="3.30.70.270:FF:000001">
    <property type="entry name" value="Diguanylate cyclase domain protein"/>
    <property type="match status" value="1"/>
</dbReference>
<dbReference type="GO" id="GO:0000160">
    <property type="term" value="P:phosphorelay signal transduction system"/>
    <property type="evidence" value="ECO:0007669"/>
    <property type="project" value="InterPro"/>
</dbReference>
<evidence type="ECO:0000313" key="8">
    <source>
        <dbReference type="Proteomes" id="UP000199391"/>
    </source>
</evidence>
<dbReference type="GO" id="GO:1902201">
    <property type="term" value="P:negative regulation of bacterial-type flagellum-dependent cell motility"/>
    <property type="evidence" value="ECO:0007669"/>
    <property type="project" value="TreeGrafter"/>
</dbReference>
<dbReference type="GO" id="GO:0052621">
    <property type="term" value="F:diguanylate cyclase activity"/>
    <property type="evidence" value="ECO:0007669"/>
    <property type="project" value="UniProtKB-EC"/>
</dbReference>
<dbReference type="InterPro" id="IPR059127">
    <property type="entry name" value="Diguanyl_cycl_sensor_dom"/>
</dbReference>
<dbReference type="SUPFAM" id="SSF52172">
    <property type="entry name" value="CheY-like"/>
    <property type="match status" value="1"/>
</dbReference>
<evidence type="ECO:0000256" key="2">
    <source>
        <dbReference type="ARBA" id="ARBA00034247"/>
    </source>
</evidence>
<dbReference type="CDD" id="cd01949">
    <property type="entry name" value="GGDEF"/>
    <property type="match status" value="1"/>
</dbReference>
<dbReference type="PROSITE" id="PS50112">
    <property type="entry name" value="PAS"/>
    <property type="match status" value="1"/>
</dbReference>
<dbReference type="InterPro" id="IPR011006">
    <property type="entry name" value="CheY-like_superfamily"/>
</dbReference>
<dbReference type="EMBL" id="FPBO01000028">
    <property type="protein sequence ID" value="SFV08220.1"/>
    <property type="molecule type" value="Genomic_DNA"/>
</dbReference>
<name>A0A1I7LEV4_9BURK</name>
<dbReference type="SUPFAM" id="SSF55785">
    <property type="entry name" value="PYP-like sensor domain (PAS domain)"/>
    <property type="match status" value="1"/>
</dbReference>
<dbReference type="OrthoDB" id="9813903at2"/>
<dbReference type="Pfam" id="PF24820">
    <property type="entry name" value="Diguanyl_cycl_sensor"/>
    <property type="match status" value="1"/>
</dbReference>
<dbReference type="SUPFAM" id="SSF55073">
    <property type="entry name" value="Nucleotide cyclase"/>
    <property type="match status" value="1"/>
</dbReference>
<dbReference type="Gene3D" id="3.30.450.20">
    <property type="entry name" value="PAS domain"/>
    <property type="match status" value="1"/>
</dbReference>
<dbReference type="InterPro" id="IPR050469">
    <property type="entry name" value="Diguanylate_Cyclase"/>
</dbReference>
<feature type="domain" description="GGDEF" evidence="6">
    <location>
        <begin position="301"/>
        <end position="438"/>
    </location>
</feature>
<dbReference type="Gene3D" id="3.30.70.270">
    <property type="match status" value="1"/>
</dbReference>
<dbReference type="RefSeq" id="WP_093558175.1">
    <property type="nucleotide sequence ID" value="NZ_FPBO01000028.1"/>
</dbReference>
<dbReference type="CDD" id="cd19920">
    <property type="entry name" value="REC_PA4781-like"/>
    <property type="match status" value="1"/>
</dbReference>
<dbReference type="InterPro" id="IPR029787">
    <property type="entry name" value="Nucleotide_cyclase"/>
</dbReference>
<proteinExistence type="predicted"/>
<dbReference type="PANTHER" id="PTHR45138">
    <property type="entry name" value="REGULATORY COMPONENTS OF SENSORY TRANSDUCTION SYSTEM"/>
    <property type="match status" value="1"/>
</dbReference>
<feature type="domain" description="PAS" evidence="5">
    <location>
        <begin position="143"/>
        <end position="196"/>
    </location>
</feature>
<protein>
    <recommendedName>
        <fullName evidence="1">diguanylate cyclase</fullName>
        <ecNumber evidence="1">2.7.7.65</ecNumber>
    </recommendedName>
</protein>
<dbReference type="SMART" id="SM00267">
    <property type="entry name" value="GGDEF"/>
    <property type="match status" value="1"/>
</dbReference>
<reference evidence="8" key="1">
    <citation type="submission" date="2016-10" db="EMBL/GenBank/DDBJ databases">
        <authorList>
            <person name="Varghese N."/>
            <person name="Submissions S."/>
        </authorList>
    </citation>
    <scope>NUCLEOTIDE SEQUENCE [LARGE SCALE GENOMIC DNA]</scope>
    <source>
        <strain evidence="8">CGMCC 1.11014</strain>
    </source>
</reference>
<keyword evidence="8" id="KW-1185">Reference proteome</keyword>
<dbReference type="InterPro" id="IPR043128">
    <property type="entry name" value="Rev_trsase/Diguanyl_cyclase"/>
</dbReference>
<dbReference type="InterPro" id="IPR035965">
    <property type="entry name" value="PAS-like_dom_sf"/>
</dbReference>
<dbReference type="Gene3D" id="3.40.50.2300">
    <property type="match status" value="1"/>
</dbReference>
<dbReference type="EC" id="2.7.7.65" evidence="1"/>
<feature type="domain" description="Response regulatory" evidence="4">
    <location>
        <begin position="15"/>
        <end position="131"/>
    </location>
</feature>
<dbReference type="PROSITE" id="PS50110">
    <property type="entry name" value="RESPONSE_REGULATORY"/>
    <property type="match status" value="1"/>
</dbReference>
<dbReference type="PANTHER" id="PTHR45138:SF9">
    <property type="entry name" value="DIGUANYLATE CYCLASE DGCM-RELATED"/>
    <property type="match status" value="1"/>
</dbReference>
<dbReference type="SMART" id="SM00091">
    <property type="entry name" value="PAS"/>
    <property type="match status" value="1"/>
</dbReference>
<comment type="catalytic activity">
    <reaction evidence="2">
        <text>2 GTP = 3',3'-c-di-GMP + 2 diphosphate</text>
        <dbReference type="Rhea" id="RHEA:24898"/>
        <dbReference type="ChEBI" id="CHEBI:33019"/>
        <dbReference type="ChEBI" id="CHEBI:37565"/>
        <dbReference type="ChEBI" id="CHEBI:58805"/>
        <dbReference type="EC" id="2.7.7.65"/>
    </reaction>
</comment>
<dbReference type="InterPro" id="IPR000014">
    <property type="entry name" value="PAS"/>
</dbReference>
<dbReference type="STRING" id="1035707.SAMN05216552_10285"/>
<feature type="modified residue" description="4-aspartylphosphate" evidence="3">
    <location>
        <position position="64"/>
    </location>
</feature>
<dbReference type="GO" id="GO:0005886">
    <property type="term" value="C:plasma membrane"/>
    <property type="evidence" value="ECO:0007669"/>
    <property type="project" value="TreeGrafter"/>
</dbReference>
<dbReference type="NCBIfam" id="TIGR00229">
    <property type="entry name" value="sensory_box"/>
    <property type="match status" value="1"/>
</dbReference>
<dbReference type="Pfam" id="PF00990">
    <property type="entry name" value="GGDEF"/>
    <property type="match status" value="1"/>
</dbReference>
<dbReference type="GO" id="GO:0043709">
    <property type="term" value="P:cell adhesion involved in single-species biofilm formation"/>
    <property type="evidence" value="ECO:0007669"/>
    <property type="project" value="TreeGrafter"/>
</dbReference>
<dbReference type="Pfam" id="PF00072">
    <property type="entry name" value="Response_reg"/>
    <property type="match status" value="1"/>
</dbReference>
<dbReference type="NCBIfam" id="TIGR00254">
    <property type="entry name" value="GGDEF"/>
    <property type="match status" value="1"/>
</dbReference>
<dbReference type="CDD" id="cd00130">
    <property type="entry name" value="PAS"/>
    <property type="match status" value="1"/>
</dbReference>
<dbReference type="PROSITE" id="PS50887">
    <property type="entry name" value="GGDEF"/>
    <property type="match status" value="1"/>
</dbReference>
<sequence length="452" mass="50087">MIPGGTSYSPRRDAAILIVDDAPASLSVLRKMMVEQGYHTYIATSGERAVQIAKRVHPDLILLDVVMPGMGGLETCRQLKANPLTQRIPIIFISARTETEDVVAGFDTGAVDYIGKPLRMAEVCARVRAQLQMRIDTETQQEQADRLRTIVNSMAEGLLVIEPDGRVQFTNPACDHYLGYREGELAGRTLFDLLNPLVAQEYLDYFARYAADPETAHSHGTREVIIRHKLGTSVCMDLTLTPMYSRQPLFIGLLHDITHHKMSEDALQRAAMVDPLTKIPNRRHFDTFLEKEWQRAMRSGAPLSLVVLDVDHFKLYNDTLGHAAGDICLQQVAQAINAHALRATDLAARYGGEEFVLLFAETDADSAHALAESIRTHVEALQLPHPRSITSAWITVSVGVATIYPHHMDNTESLFIAADQAMYEAKENGRNQVRATKTSNAPIDALTAMASH</sequence>